<keyword evidence="2" id="KW-1185">Reference proteome</keyword>
<dbReference type="STRING" id="882086.SacxiDRAFT_1238"/>
<dbReference type="EMBL" id="JH636049">
    <property type="protein sequence ID" value="EID53493.1"/>
    <property type="molecule type" value="Genomic_DNA"/>
</dbReference>
<proteinExistence type="predicted"/>
<dbReference type="OrthoDB" id="3557002at2"/>
<dbReference type="Proteomes" id="UP000004691">
    <property type="component" value="Unassembled WGS sequence"/>
</dbReference>
<dbReference type="AlphaFoldDB" id="I0V040"/>
<evidence type="ECO:0000313" key="1">
    <source>
        <dbReference type="EMBL" id="EID53493.1"/>
    </source>
</evidence>
<dbReference type="HOGENOM" id="CLU_174822_0_0_11"/>
<reference evidence="1 2" key="1">
    <citation type="submission" date="2012-01" db="EMBL/GenBank/DDBJ databases">
        <title>Improved High-Quality Draft sequence of Saccharomonospora xinjiangensis XJ-54.</title>
        <authorList>
            <consortium name="US DOE Joint Genome Institute"/>
            <person name="Lucas S."/>
            <person name="Han J."/>
            <person name="Lapidus A."/>
            <person name="Cheng J.-F."/>
            <person name="Goodwin L."/>
            <person name="Pitluck S."/>
            <person name="Peters L."/>
            <person name="Mikhailova N."/>
            <person name="Teshima H."/>
            <person name="Detter J.C."/>
            <person name="Han C."/>
            <person name="Tapia R."/>
            <person name="Land M."/>
            <person name="Hauser L."/>
            <person name="Kyrpides N."/>
            <person name="Ivanova N."/>
            <person name="Pagani I."/>
            <person name="Brambilla E.-M."/>
            <person name="Klenk H.-P."/>
            <person name="Woyke T."/>
        </authorList>
    </citation>
    <scope>NUCLEOTIDE SEQUENCE [LARGE SCALE GENOMIC DNA]</scope>
    <source>
        <strain evidence="1 2">XJ-54</strain>
    </source>
</reference>
<protein>
    <submittedName>
        <fullName evidence="1">Uncharacterized protein</fullName>
    </submittedName>
</protein>
<evidence type="ECO:0000313" key="2">
    <source>
        <dbReference type="Proteomes" id="UP000004691"/>
    </source>
</evidence>
<gene>
    <name evidence="1" type="ORF">SacxiDRAFT_1238</name>
</gene>
<accession>I0V040</accession>
<dbReference type="RefSeq" id="WP_006237616.1">
    <property type="nucleotide sequence ID" value="NZ_JH636049.1"/>
</dbReference>
<organism evidence="1 2">
    <name type="scientific">Saccharomonospora xinjiangensis XJ-54</name>
    <dbReference type="NCBI Taxonomy" id="882086"/>
    <lineage>
        <taxon>Bacteria</taxon>
        <taxon>Bacillati</taxon>
        <taxon>Actinomycetota</taxon>
        <taxon>Actinomycetes</taxon>
        <taxon>Pseudonocardiales</taxon>
        <taxon>Pseudonocardiaceae</taxon>
        <taxon>Saccharomonospora</taxon>
    </lineage>
</organism>
<name>I0V040_9PSEU</name>
<sequence>MTLNQTNGIVGTLLSPIGHVIRERRHLVVSRYAQQSQGTGVRVGAAPAFSAVVGGAEAICSAALRMTGDLPKQFWVPLCPQERAP</sequence>